<dbReference type="AlphaFoldDB" id="A0A6J6HUE0"/>
<gene>
    <name evidence="2" type="ORF">UFOPK1908_00495</name>
</gene>
<reference evidence="2" key="1">
    <citation type="submission" date="2020-05" db="EMBL/GenBank/DDBJ databases">
        <authorList>
            <person name="Chiriac C."/>
            <person name="Salcher M."/>
            <person name="Ghai R."/>
            <person name="Kavagutti S V."/>
        </authorList>
    </citation>
    <scope>NUCLEOTIDE SEQUENCE</scope>
</reference>
<proteinExistence type="predicted"/>
<evidence type="ECO:0000313" key="2">
    <source>
        <dbReference type="EMBL" id="CAB4617532.1"/>
    </source>
</evidence>
<name>A0A6J6HUE0_9ZZZZ</name>
<dbReference type="EMBL" id="CAEZVB010000014">
    <property type="protein sequence ID" value="CAB4617532.1"/>
    <property type="molecule type" value="Genomic_DNA"/>
</dbReference>
<sequence length="388" mass="42510">MRVAALAALKDTQGDALAANSRLRRQFPEIQAADISAALDQATLSSVALDRYDIDATELLLTRDGLEQGTRPEVAKLRAQHIAHSGAEIVIDMSAGLGFDVRAMLDAGLRVIAIERDPTTAAYLRINAPRAQVIDGDSVQIIEDLLPQLGPHDVIFFDPARRTGRRTLDGSRAHPERDPERWSPSWSFVTSLAKRDVRVCAKVTPGFSPALLPDSWSGIWTSMNRDGVEAMVCSWKDGAVRTARMIDETAADFVGSGIDYPGSIPVSRYLHEPDVSLVNAQLLNDFCIKNHGLHRIDEDSTWLTSQEPLSHPMIRSYRVDAILPNDTKALRKALIAREIGDITIKSKGMSINTDAMRRELKLPAGKPGTIIIAIANKARVTLLVHHNG</sequence>
<protein>
    <submittedName>
        <fullName evidence="2">Unannotated protein</fullName>
    </submittedName>
</protein>
<dbReference type="InterPro" id="IPR029063">
    <property type="entry name" value="SAM-dependent_MTases_sf"/>
</dbReference>
<organism evidence="2">
    <name type="scientific">freshwater metagenome</name>
    <dbReference type="NCBI Taxonomy" id="449393"/>
    <lineage>
        <taxon>unclassified sequences</taxon>
        <taxon>metagenomes</taxon>
        <taxon>ecological metagenomes</taxon>
    </lineage>
</organism>
<dbReference type="SUPFAM" id="SSF53335">
    <property type="entry name" value="S-adenosyl-L-methionine-dependent methyltransferases"/>
    <property type="match status" value="1"/>
</dbReference>
<dbReference type="Gene3D" id="3.40.50.150">
    <property type="entry name" value="Vaccinia Virus protein VP39"/>
    <property type="match status" value="1"/>
</dbReference>
<dbReference type="InterPro" id="IPR041497">
    <property type="entry name" value="Thump-like"/>
</dbReference>
<dbReference type="Pfam" id="PF18096">
    <property type="entry name" value="Thump_like"/>
    <property type="match status" value="1"/>
</dbReference>
<evidence type="ECO:0000259" key="1">
    <source>
        <dbReference type="Pfam" id="PF18096"/>
    </source>
</evidence>
<accession>A0A6J6HUE0</accession>
<feature type="domain" description="THUMP-like" evidence="1">
    <location>
        <begin position="315"/>
        <end position="375"/>
    </location>
</feature>